<sequence>MKMSSCPHPVLDALQDSAWYLAYTKPKSEDIGLDNLLKQGFEAWLPKIKAVKSRRRKTEDALFTQEAMFPRYLFFRPAHAEQSISVVRSTLGITSLVRFGHEFAQLPHDKLRQIALWVEQQQERSAAELMGLQPGTAVKVTAGPLAGLDALVRMTAQDRVVVLLQLLGKDHEVAIPYQALACA</sequence>
<dbReference type="CDD" id="cd09892">
    <property type="entry name" value="NGN_SP_RfaH"/>
    <property type="match status" value="1"/>
</dbReference>
<dbReference type="GO" id="GO:0005829">
    <property type="term" value="C:cytosol"/>
    <property type="evidence" value="ECO:0007669"/>
    <property type="project" value="TreeGrafter"/>
</dbReference>
<evidence type="ECO:0000256" key="2">
    <source>
        <dbReference type="ARBA" id="ARBA00023015"/>
    </source>
</evidence>
<dbReference type="Proteomes" id="UP000238589">
    <property type="component" value="Unassembled WGS sequence"/>
</dbReference>
<dbReference type="OrthoDB" id="9790639at2"/>
<evidence type="ECO:0000256" key="1">
    <source>
        <dbReference type="ARBA" id="ARBA00022814"/>
    </source>
</evidence>
<name>A0A2S9K4N5_9BURK</name>
<dbReference type="SUPFAM" id="SSF82679">
    <property type="entry name" value="N-utilization substance G protein NusG, N-terminal domain"/>
    <property type="match status" value="1"/>
</dbReference>
<dbReference type="PANTHER" id="PTHR30265:SF7">
    <property type="entry name" value="TRANSCRIPTION ANTITERMINATION PROTEIN RFAH"/>
    <property type="match status" value="1"/>
</dbReference>
<accession>A0A2S9K4N5</accession>
<dbReference type="PANTHER" id="PTHR30265">
    <property type="entry name" value="RHO-INTERACTING TRANSCRIPTION TERMINATION FACTOR NUSG"/>
    <property type="match status" value="1"/>
</dbReference>
<keyword evidence="1" id="KW-0889">Transcription antitermination</keyword>
<comment type="caution">
    <text evidence="5">The sequence shown here is derived from an EMBL/GenBank/DDBJ whole genome shotgun (WGS) entry which is preliminary data.</text>
</comment>
<evidence type="ECO:0000313" key="5">
    <source>
        <dbReference type="EMBL" id="PRD65436.1"/>
    </source>
</evidence>
<dbReference type="InterPro" id="IPR043425">
    <property type="entry name" value="NusG-like"/>
</dbReference>
<reference evidence="5 6" key="1">
    <citation type="submission" date="2018-03" db="EMBL/GenBank/DDBJ databases">
        <title>Comparative genomics illustrates the genes involved in a hyperalkaliphilic mechanisms of Serpentinomonas isolated from highly-alkaline calcium-rich serpentinized springs.</title>
        <authorList>
            <person name="Suzuki S."/>
            <person name="Ishii S."/>
            <person name="Walworth N."/>
            <person name="Bird L."/>
            <person name="Kuenen J.G."/>
            <person name="Nealson K.H."/>
        </authorList>
    </citation>
    <scope>NUCLEOTIDE SEQUENCE [LARGE SCALE GENOMIC DNA]</scope>
    <source>
        <strain evidence="5 6">P1</strain>
    </source>
</reference>
<gene>
    <name evidence="5" type="ORF">C6P64_09595</name>
</gene>
<dbReference type="GO" id="GO:0006354">
    <property type="term" value="P:DNA-templated transcription elongation"/>
    <property type="evidence" value="ECO:0007669"/>
    <property type="project" value="InterPro"/>
</dbReference>
<keyword evidence="2" id="KW-0805">Transcription regulation</keyword>
<dbReference type="InterPro" id="IPR006645">
    <property type="entry name" value="NGN-like_dom"/>
</dbReference>
<dbReference type="InterPro" id="IPR036735">
    <property type="entry name" value="NGN_dom_sf"/>
</dbReference>
<keyword evidence="3" id="KW-0804">Transcription</keyword>
<evidence type="ECO:0000256" key="3">
    <source>
        <dbReference type="ARBA" id="ARBA00023163"/>
    </source>
</evidence>
<dbReference type="AlphaFoldDB" id="A0A2S9K4N5"/>
<proteinExistence type="predicted"/>
<dbReference type="RefSeq" id="WP_105748344.1">
    <property type="nucleotide sequence ID" value="NZ_PVLQ01000030.1"/>
</dbReference>
<dbReference type="GO" id="GO:0031564">
    <property type="term" value="P:transcription antitermination"/>
    <property type="evidence" value="ECO:0007669"/>
    <property type="project" value="UniProtKB-KW"/>
</dbReference>
<dbReference type="EMBL" id="PVLQ01000030">
    <property type="protein sequence ID" value="PRD65436.1"/>
    <property type="molecule type" value="Genomic_DNA"/>
</dbReference>
<dbReference type="Pfam" id="PF02357">
    <property type="entry name" value="NusG"/>
    <property type="match status" value="1"/>
</dbReference>
<organism evidence="5 6">
    <name type="scientific">Malikia granosa</name>
    <dbReference type="NCBI Taxonomy" id="263067"/>
    <lineage>
        <taxon>Bacteria</taxon>
        <taxon>Pseudomonadati</taxon>
        <taxon>Pseudomonadota</taxon>
        <taxon>Betaproteobacteria</taxon>
        <taxon>Burkholderiales</taxon>
        <taxon>Comamonadaceae</taxon>
        <taxon>Malikia</taxon>
    </lineage>
</organism>
<protein>
    <submittedName>
        <fullName evidence="5">Transcriptional activator RfaH</fullName>
    </submittedName>
</protein>
<keyword evidence="6" id="KW-1185">Reference proteome</keyword>
<evidence type="ECO:0000259" key="4">
    <source>
        <dbReference type="Pfam" id="PF02357"/>
    </source>
</evidence>
<dbReference type="Gene3D" id="3.30.70.940">
    <property type="entry name" value="NusG, N-terminal domain"/>
    <property type="match status" value="1"/>
</dbReference>
<feature type="domain" description="NusG-like N-terminal" evidence="4">
    <location>
        <begin position="18"/>
        <end position="114"/>
    </location>
</feature>
<evidence type="ECO:0000313" key="6">
    <source>
        <dbReference type="Proteomes" id="UP000238589"/>
    </source>
</evidence>